<dbReference type="InterPro" id="IPR003661">
    <property type="entry name" value="HisK_dim/P_dom"/>
</dbReference>
<dbReference type="InterPro" id="IPR001789">
    <property type="entry name" value="Sig_transdc_resp-reg_receiver"/>
</dbReference>
<dbReference type="Pfam" id="PF13188">
    <property type="entry name" value="PAS_8"/>
    <property type="match status" value="1"/>
</dbReference>
<dbReference type="Gene3D" id="1.10.287.130">
    <property type="match status" value="1"/>
</dbReference>
<keyword evidence="6 22" id="KW-0808">Transferase</keyword>
<sequence>MRIQLANRMMIGIYLVIALLNTASLVYLWDLSKERDRIALLRESALHQADALIVASKKMTMHVRVFTATGDTLEEEEYWREVRHNRTREKAEAALMAMKLSIEEISWIAQAKSHSDQLIDLESKAFTLMNQGQKEAAMKQVFDDTYQRVLHNVHAPIEQFRDRVGSRLYRTLYLIDDQISIVWQLCLGLGVTNLVLIIGVLGIYYRRSIILPLAQLNELVQAMLSGGHAPSVHFGTAATEVRELANSLGAYSVMARQIANEQWIKGHQARISAELQGSGNFTVLARRFLSQLAPILRIGHGVFYIHDEESRHLRLLASHAFRERKELSRVFAIGESLVGQCALERTPLIIHDPPVDYILVGGALTETPPRMIMLLPVLSADRLMGVVELANFQGFDEREQALLEALLPIVAMNLEILERTARTQRLLQATQEQTTQLLTQAEKLEAQQRVIAATERWFKGIVESAPDGLLVVDGQGRIILANARAEAMFGYARGALDGLGVETLLPLGPEEDPKAQPFWRGAGDGERAGRRRDDGLFPVQVGISRLAVDDDRGVNICLSLRDISQQKEVERVLQEAKRLADDAARTKSDFLANMSHEIRTPMNAIIGMSHLVLKTDLTTRQRDQIQKIWQSGQHLLGIINDILDFSKIEAGKLSIEQTPFELTRVLDNVTNLIGEKSSSKGLELIFDVAQDVPDALIGDPLRLGQILINYCNNAVKFTDRGEITIVVRKLEERSRDVLMRFGVRDTGIGLTQEQMGRLFQSFSQADASTTRKFGGTGLGLAISRNLAALMGGEVGVESQVGVGSTFWFTARLGKGQRSERLLVPCPDLRGRRVLVVDDNDNARVVLMDLLGGMGFVVEGVEGGYQAIDAIRVADGRGTPFEIVFLDWRMPVLNGAETAERIQELVLRRMPRLSLVTAYGREEVLKDAEDAGIGEVLIKPVNASMLLDCVMRLLGGERNDPEDAERHAGEPSDAANDLATIAGARILVVEDNDLNQEVAKGILEDAGFVVELADNGRIAVEMVQRHRYDVVLMDMQMPVMDGVTATMEIRKIPDLAGLPILAMTANAMQQDRERCSAAGMNDHVAKPIDPDVLWRALLKWIPPRQAVAAPAVTPQPIPAPLPTAPVSPAPLATAPVSPAPLPTAPVSPAPLATAPVSPAPLPTAPVSPTTPLQPAEADGIPRDIDGLDVNLGLKRVVGKTPLYLSMLRKYLAGQADVLARIRASLDADDWITAEREAHTLKGSSGNIGASGLQEQAGGIESAIRNHAEREAIEALLEAIEPPLRAMIEGLRRALPEESSPTPPVAAAIDRERLAIVGRKLARVLADFGSEAEEIWSGEASLFQSACGANWSRIDKALRAYEFEDALAALQESLAACQVEV</sequence>
<dbReference type="InterPro" id="IPR036890">
    <property type="entry name" value="HATPase_C_sf"/>
</dbReference>
<dbReference type="CDD" id="cd00082">
    <property type="entry name" value="HisKA"/>
    <property type="match status" value="1"/>
</dbReference>
<evidence type="ECO:0000256" key="2">
    <source>
        <dbReference type="ARBA" id="ARBA00004651"/>
    </source>
</evidence>
<dbReference type="Pfam" id="PF02518">
    <property type="entry name" value="HATPase_c"/>
    <property type="match status" value="1"/>
</dbReference>
<dbReference type="EMBL" id="BAAFGK010000004">
    <property type="protein sequence ID" value="GAB0057159.1"/>
    <property type="molecule type" value="Genomic_DNA"/>
</dbReference>
<feature type="modified residue" description="4-aspartylphosphate" evidence="15">
    <location>
        <position position="1033"/>
    </location>
</feature>
<keyword evidence="10" id="KW-0067">ATP-binding</keyword>
<feature type="domain" description="Response regulatory" evidence="19">
    <location>
        <begin position="832"/>
        <end position="953"/>
    </location>
</feature>
<evidence type="ECO:0000259" key="20">
    <source>
        <dbReference type="PROSITE" id="PS50112"/>
    </source>
</evidence>
<dbReference type="InterPro" id="IPR011006">
    <property type="entry name" value="CheY-like_superfamily"/>
</dbReference>
<dbReference type="Pfam" id="PF00512">
    <property type="entry name" value="HisKA"/>
    <property type="match status" value="1"/>
</dbReference>
<evidence type="ECO:0000256" key="10">
    <source>
        <dbReference type="ARBA" id="ARBA00022840"/>
    </source>
</evidence>
<keyword evidence="4" id="KW-1003">Cell membrane</keyword>
<dbReference type="Proteomes" id="UP001628193">
    <property type="component" value="Unassembled WGS sequence"/>
</dbReference>
<evidence type="ECO:0000256" key="16">
    <source>
        <dbReference type="SAM" id="MobiDB-lite"/>
    </source>
</evidence>
<feature type="modified residue" description="4-aspartylphosphate" evidence="15">
    <location>
        <position position="886"/>
    </location>
</feature>
<dbReference type="Gene3D" id="3.30.450.40">
    <property type="match status" value="1"/>
</dbReference>
<dbReference type="InterPro" id="IPR003018">
    <property type="entry name" value="GAF"/>
</dbReference>
<keyword evidence="8" id="KW-0547">Nucleotide-binding</keyword>
<evidence type="ECO:0000256" key="11">
    <source>
        <dbReference type="ARBA" id="ARBA00022989"/>
    </source>
</evidence>
<feature type="modified residue" description="Phosphohistidine" evidence="14">
    <location>
        <position position="1237"/>
    </location>
</feature>
<dbReference type="SUPFAM" id="SSF55874">
    <property type="entry name" value="ATPase domain of HSP90 chaperone/DNA topoisomerase II/histidine kinase"/>
    <property type="match status" value="1"/>
</dbReference>
<dbReference type="CDD" id="cd16922">
    <property type="entry name" value="HATPase_EvgS-ArcB-TorS-like"/>
    <property type="match status" value="1"/>
</dbReference>
<evidence type="ECO:0000256" key="6">
    <source>
        <dbReference type="ARBA" id="ARBA00022679"/>
    </source>
</evidence>
<keyword evidence="5 15" id="KW-0597">Phosphoprotein</keyword>
<dbReference type="Gene3D" id="3.30.450.20">
    <property type="entry name" value="PAS domain"/>
    <property type="match status" value="1"/>
</dbReference>
<keyword evidence="7 17" id="KW-0812">Transmembrane</keyword>
<evidence type="ECO:0000313" key="23">
    <source>
        <dbReference type="Proteomes" id="UP001628193"/>
    </source>
</evidence>
<dbReference type="SUPFAM" id="SSF55785">
    <property type="entry name" value="PYP-like sensor domain (PAS domain)"/>
    <property type="match status" value="1"/>
</dbReference>
<evidence type="ECO:0000313" key="22">
    <source>
        <dbReference type="EMBL" id="GAB0057159.1"/>
    </source>
</evidence>
<dbReference type="PROSITE" id="PS50109">
    <property type="entry name" value="HIS_KIN"/>
    <property type="match status" value="1"/>
</dbReference>
<evidence type="ECO:0000259" key="21">
    <source>
        <dbReference type="PROSITE" id="PS50894"/>
    </source>
</evidence>
<feature type="domain" description="Histidine kinase" evidence="18">
    <location>
        <begin position="593"/>
        <end position="814"/>
    </location>
</feature>
<dbReference type="SMART" id="SM00388">
    <property type="entry name" value="HisKA"/>
    <property type="match status" value="1"/>
</dbReference>
<evidence type="ECO:0000256" key="4">
    <source>
        <dbReference type="ARBA" id="ARBA00022475"/>
    </source>
</evidence>
<gene>
    <name evidence="22" type="primary">rcsC_38</name>
    <name evidence="22" type="ORF">SIID45300_01482</name>
</gene>
<dbReference type="CDD" id="cd00088">
    <property type="entry name" value="HPT"/>
    <property type="match status" value="1"/>
</dbReference>
<evidence type="ECO:0000256" key="15">
    <source>
        <dbReference type="PROSITE-ProRule" id="PRU00169"/>
    </source>
</evidence>
<dbReference type="Pfam" id="PF01627">
    <property type="entry name" value="Hpt"/>
    <property type="match status" value="1"/>
</dbReference>
<feature type="region of interest" description="Disordered" evidence="16">
    <location>
        <begin position="1152"/>
        <end position="1178"/>
    </location>
</feature>
<dbReference type="PROSITE" id="PS50894">
    <property type="entry name" value="HPT"/>
    <property type="match status" value="1"/>
</dbReference>
<evidence type="ECO:0000256" key="14">
    <source>
        <dbReference type="PROSITE-ProRule" id="PRU00110"/>
    </source>
</evidence>
<keyword evidence="13 17" id="KW-0472">Membrane</keyword>
<evidence type="ECO:0000256" key="1">
    <source>
        <dbReference type="ARBA" id="ARBA00000085"/>
    </source>
</evidence>
<dbReference type="NCBIfam" id="TIGR00229">
    <property type="entry name" value="sensory_box"/>
    <property type="match status" value="1"/>
</dbReference>
<dbReference type="SUPFAM" id="SSF47384">
    <property type="entry name" value="Homodimeric domain of signal transducing histidine kinase"/>
    <property type="match status" value="1"/>
</dbReference>
<evidence type="ECO:0000256" key="8">
    <source>
        <dbReference type="ARBA" id="ARBA00022741"/>
    </source>
</evidence>
<dbReference type="SUPFAM" id="SSF47226">
    <property type="entry name" value="Histidine-containing phosphotransfer domain, HPT domain"/>
    <property type="match status" value="1"/>
</dbReference>
<evidence type="ECO:0000256" key="3">
    <source>
        <dbReference type="ARBA" id="ARBA00012438"/>
    </source>
</evidence>
<evidence type="ECO:0000256" key="5">
    <source>
        <dbReference type="ARBA" id="ARBA00022553"/>
    </source>
</evidence>
<name>A0ABQ0C8E7_9PROT</name>
<evidence type="ECO:0000256" key="9">
    <source>
        <dbReference type="ARBA" id="ARBA00022777"/>
    </source>
</evidence>
<dbReference type="SMART" id="SM00065">
    <property type="entry name" value="GAF"/>
    <property type="match status" value="1"/>
</dbReference>
<dbReference type="SUPFAM" id="SSF55781">
    <property type="entry name" value="GAF domain-like"/>
    <property type="match status" value="1"/>
</dbReference>
<dbReference type="PANTHER" id="PTHR45339">
    <property type="entry name" value="HYBRID SIGNAL TRANSDUCTION HISTIDINE KINASE J"/>
    <property type="match status" value="1"/>
</dbReference>
<dbReference type="PROSITE" id="PS50112">
    <property type="entry name" value="PAS"/>
    <property type="match status" value="1"/>
</dbReference>
<dbReference type="CDD" id="cd00130">
    <property type="entry name" value="PAS"/>
    <property type="match status" value="1"/>
</dbReference>
<dbReference type="InterPro" id="IPR008207">
    <property type="entry name" value="Sig_transdc_His_kin_Hpt_dom"/>
</dbReference>
<keyword evidence="12" id="KW-0902">Two-component regulatory system</keyword>
<keyword evidence="23" id="KW-1185">Reference proteome</keyword>
<evidence type="ECO:0000259" key="19">
    <source>
        <dbReference type="PROSITE" id="PS50110"/>
    </source>
</evidence>
<keyword evidence="11 17" id="KW-1133">Transmembrane helix</keyword>
<evidence type="ECO:0000256" key="7">
    <source>
        <dbReference type="ARBA" id="ARBA00022692"/>
    </source>
</evidence>
<dbReference type="GO" id="GO:0004673">
    <property type="term" value="F:protein histidine kinase activity"/>
    <property type="evidence" value="ECO:0007669"/>
    <property type="project" value="UniProtKB-EC"/>
</dbReference>
<dbReference type="RefSeq" id="WP_420904865.1">
    <property type="nucleotide sequence ID" value="NZ_BAAFGK010000004.1"/>
</dbReference>
<dbReference type="Gene3D" id="3.40.50.2300">
    <property type="match status" value="2"/>
</dbReference>
<feature type="transmembrane region" description="Helical" evidence="17">
    <location>
        <begin position="12"/>
        <end position="29"/>
    </location>
</feature>
<feature type="domain" description="PAS" evidence="20">
    <location>
        <begin position="454"/>
        <end position="498"/>
    </location>
</feature>
<dbReference type="SMART" id="SM00387">
    <property type="entry name" value="HATPase_c"/>
    <property type="match status" value="1"/>
</dbReference>
<dbReference type="CDD" id="cd17546">
    <property type="entry name" value="REC_hyHK_CKI1_RcsC-like"/>
    <property type="match status" value="1"/>
</dbReference>
<comment type="subcellular location">
    <subcellularLocation>
        <location evidence="2">Cell membrane</location>
        <topology evidence="2">Multi-pass membrane protein</topology>
    </subcellularLocation>
</comment>
<comment type="catalytic activity">
    <reaction evidence="1">
        <text>ATP + protein L-histidine = ADP + protein N-phospho-L-histidine.</text>
        <dbReference type="EC" id="2.7.13.3"/>
    </reaction>
</comment>
<dbReference type="PRINTS" id="PR00344">
    <property type="entry name" value="BCTRLSENSOR"/>
</dbReference>
<dbReference type="InterPro" id="IPR004358">
    <property type="entry name" value="Sig_transdc_His_kin-like_C"/>
</dbReference>
<dbReference type="PANTHER" id="PTHR45339:SF1">
    <property type="entry name" value="HYBRID SIGNAL TRANSDUCTION HISTIDINE KINASE J"/>
    <property type="match status" value="1"/>
</dbReference>
<dbReference type="Pfam" id="PF13185">
    <property type="entry name" value="GAF_2"/>
    <property type="match status" value="1"/>
</dbReference>
<feature type="transmembrane region" description="Helical" evidence="17">
    <location>
        <begin position="181"/>
        <end position="205"/>
    </location>
</feature>
<dbReference type="Pfam" id="PF00072">
    <property type="entry name" value="Response_reg"/>
    <property type="match status" value="2"/>
</dbReference>
<evidence type="ECO:0000259" key="18">
    <source>
        <dbReference type="PROSITE" id="PS50109"/>
    </source>
</evidence>
<organism evidence="22 23">
    <name type="scientific">Candidatus Magnetaquiglobus chichijimensis</name>
    <dbReference type="NCBI Taxonomy" id="3141448"/>
    <lineage>
        <taxon>Bacteria</taxon>
        <taxon>Pseudomonadati</taxon>
        <taxon>Pseudomonadota</taxon>
        <taxon>Magnetococcia</taxon>
        <taxon>Magnetococcales</taxon>
        <taxon>Candidatus Magnetaquicoccaceae</taxon>
        <taxon>Candidatus Magnetaquiglobus</taxon>
    </lineage>
</organism>
<dbReference type="SUPFAM" id="SSF52172">
    <property type="entry name" value="CheY-like"/>
    <property type="match status" value="2"/>
</dbReference>
<dbReference type="EC" id="2.7.13.3" evidence="3"/>
<dbReference type="SMART" id="SM00073">
    <property type="entry name" value="HPT"/>
    <property type="match status" value="1"/>
</dbReference>
<dbReference type="CDD" id="cd00156">
    <property type="entry name" value="REC"/>
    <property type="match status" value="1"/>
</dbReference>
<feature type="region of interest" description="Disordered" evidence="16">
    <location>
        <begin position="510"/>
        <end position="531"/>
    </location>
</feature>
<dbReference type="SMART" id="SM00091">
    <property type="entry name" value="PAS"/>
    <property type="match status" value="1"/>
</dbReference>
<dbReference type="InterPro" id="IPR029016">
    <property type="entry name" value="GAF-like_dom_sf"/>
</dbReference>
<evidence type="ECO:0000256" key="13">
    <source>
        <dbReference type="ARBA" id="ARBA00023136"/>
    </source>
</evidence>
<dbReference type="Gene3D" id="3.30.565.10">
    <property type="entry name" value="Histidine kinase-like ATPase, C-terminal domain"/>
    <property type="match status" value="1"/>
</dbReference>
<feature type="domain" description="HPt" evidence="21">
    <location>
        <begin position="1198"/>
        <end position="1292"/>
    </location>
</feature>
<keyword evidence="9 22" id="KW-0418">Kinase</keyword>
<protein>
    <recommendedName>
        <fullName evidence="3">histidine kinase</fullName>
        <ecNumber evidence="3">2.7.13.3</ecNumber>
    </recommendedName>
</protein>
<feature type="domain" description="Response regulatory" evidence="19">
    <location>
        <begin position="984"/>
        <end position="1100"/>
    </location>
</feature>
<reference evidence="22 23" key="1">
    <citation type="submission" date="2024-09" db="EMBL/GenBank/DDBJ databases">
        <title>Draft genome sequence of Candidatus Magnetaquicoccaceae bacterium FCR-1.</title>
        <authorList>
            <person name="Shimoshige H."/>
            <person name="Shimamura S."/>
            <person name="Taoka A."/>
            <person name="Kobayashi H."/>
            <person name="Maekawa T."/>
        </authorList>
    </citation>
    <scope>NUCLEOTIDE SEQUENCE [LARGE SCALE GENOMIC DNA]</scope>
    <source>
        <strain evidence="22 23">FCR-1</strain>
    </source>
</reference>
<dbReference type="PROSITE" id="PS50110">
    <property type="entry name" value="RESPONSE_REGULATORY"/>
    <property type="match status" value="2"/>
</dbReference>
<evidence type="ECO:0000256" key="12">
    <source>
        <dbReference type="ARBA" id="ARBA00023012"/>
    </source>
</evidence>
<dbReference type="InterPro" id="IPR003594">
    <property type="entry name" value="HATPase_dom"/>
</dbReference>
<dbReference type="Gene3D" id="1.20.120.160">
    <property type="entry name" value="HPT domain"/>
    <property type="match status" value="1"/>
</dbReference>
<evidence type="ECO:0000256" key="17">
    <source>
        <dbReference type="SAM" id="Phobius"/>
    </source>
</evidence>
<dbReference type="SMART" id="SM00448">
    <property type="entry name" value="REC"/>
    <property type="match status" value="2"/>
</dbReference>
<accession>A0ABQ0C8E7</accession>
<dbReference type="InterPro" id="IPR036641">
    <property type="entry name" value="HPT_dom_sf"/>
</dbReference>
<dbReference type="InterPro" id="IPR035965">
    <property type="entry name" value="PAS-like_dom_sf"/>
</dbReference>
<dbReference type="InterPro" id="IPR000014">
    <property type="entry name" value="PAS"/>
</dbReference>
<comment type="caution">
    <text evidence="22">The sequence shown here is derived from an EMBL/GenBank/DDBJ whole genome shotgun (WGS) entry which is preliminary data.</text>
</comment>
<dbReference type="InterPro" id="IPR036097">
    <property type="entry name" value="HisK_dim/P_sf"/>
</dbReference>
<proteinExistence type="predicted"/>
<dbReference type="InterPro" id="IPR005467">
    <property type="entry name" value="His_kinase_dom"/>
</dbReference>